<comment type="similarity">
    <text evidence="2">Belongs to the class-I aminoacyl-tRNA synthetase family.</text>
</comment>
<sequence>MPVAPNGQTLMLHNTMARRKEPFSPRDSTGKKVNMYVCGVTVYDYSHIGHARVYVAFDVLYRQLTRMGYDVTYCRNFTDVDDKIIKRANENGEECDALVDRFIAAFHEDIDALGCLRPTIEPRATDHIKDIVTMCERLIEKGYAYPADGDVYFSVDALPEYGSLSGRKQEDNRAGERVAVDDRKKNPADFALWKAAKPGEPTWDSPWGAGRPGWHIECSAMIDSILGKSIDIHGGGQDLVFPHHENELAQSTASCRCCATDGDEPEEPFVRYWVHNGFVKVDSEKMSKSLGNFFTIREVTEKYHPFALRWMLLGTHYRAPINYTQRALEEASDRLYYLYQTLVDSRVALTEAEASATDAEVKGKPKPPTGVAAEGIELAVETKAAVASALTDDLNTPLAMASLSSPLKTLNDLVSTKKGKKAVGRNVALRDLVKTVEETLEAVGLPHEGGEGLLEELRLLTLARAGLTQADVDEAVAKRAEARAAKDFAESDRIRDELGAKGVALMDGGSQVWRPATVVNDT</sequence>
<dbReference type="InterPro" id="IPR032678">
    <property type="entry name" value="tRNA-synt_1_cat_dom"/>
</dbReference>
<evidence type="ECO:0000256" key="8">
    <source>
        <dbReference type="ARBA" id="ARBA00022840"/>
    </source>
</evidence>
<evidence type="ECO:0000256" key="5">
    <source>
        <dbReference type="ARBA" id="ARBA00022723"/>
    </source>
</evidence>
<keyword evidence="4 14" id="KW-0436">Ligase</keyword>
<dbReference type="HAMAP" id="MF_00041">
    <property type="entry name" value="Cys_tRNA_synth"/>
    <property type="match status" value="1"/>
</dbReference>
<evidence type="ECO:0000259" key="12">
    <source>
        <dbReference type="Pfam" id="PF01406"/>
    </source>
</evidence>
<evidence type="ECO:0000259" key="13">
    <source>
        <dbReference type="Pfam" id="PF23493"/>
    </source>
</evidence>
<dbReference type="Pfam" id="PF01406">
    <property type="entry name" value="tRNA-synt_1e"/>
    <property type="match status" value="1"/>
</dbReference>
<dbReference type="GO" id="GO:0046872">
    <property type="term" value="F:metal ion binding"/>
    <property type="evidence" value="ECO:0007669"/>
    <property type="project" value="UniProtKB-KW"/>
</dbReference>
<protein>
    <recommendedName>
        <fullName evidence="3">cysteine--tRNA ligase</fullName>
        <ecNumber evidence="3">6.1.1.16</ecNumber>
    </recommendedName>
    <alternativeName>
        <fullName evidence="11">Cysteinyl-tRNA synthetase</fullName>
    </alternativeName>
</protein>
<name>C1ECM2_MICCC</name>
<dbReference type="GeneID" id="8246535"/>
<evidence type="ECO:0000256" key="2">
    <source>
        <dbReference type="ARBA" id="ARBA00005594"/>
    </source>
</evidence>
<dbReference type="InterPro" id="IPR014729">
    <property type="entry name" value="Rossmann-like_a/b/a_fold"/>
</dbReference>
<reference evidence="14 15" key="1">
    <citation type="journal article" date="2009" name="Science">
        <title>Green evolution and dynamic adaptations revealed by genomes of the marine picoeukaryotes Micromonas.</title>
        <authorList>
            <person name="Worden A.Z."/>
            <person name="Lee J.H."/>
            <person name="Mock T."/>
            <person name="Rouze P."/>
            <person name="Simmons M.P."/>
            <person name="Aerts A.L."/>
            <person name="Allen A.E."/>
            <person name="Cuvelier M.L."/>
            <person name="Derelle E."/>
            <person name="Everett M.V."/>
            <person name="Foulon E."/>
            <person name="Grimwood J."/>
            <person name="Gundlach H."/>
            <person name="Henrissat B."/>
            <person name="Napoli C."/>
            <person name="McDonald S.M."/>
            <person name="Parker M.S."/>
            <person name="Rombauts S."/>
            <person name="Salamov A."/>
            <person name="Von Dassow P."/>
            <person name="Badger J.H."/>
            <person name="Coutinho P.M."/>
            <person name="Demir E."/>
            <person name="Dubchak I."/>
            <person name="Gentemann C."/>
            <person name="Eikrem W."/>
            <person name="Gready J.E."/>
            <person name="John U."/>
            <person name="Lanier W."/>
            <person name="Lindquist E.A."/>
            <person name="Lucas S."/>
            <person name="Mayer K.F."/>
            <person name="Moreau H."/>
            <person name="Not F."/>
            <person name="Otillar R."/>
            <person name="Panaud O."/>
            <person name="Pangilinan J."/>
            <person name="Paulsen I."/>
            <person name="Piegu B."/>
            <person name="Poliakov A."/>
            <person name="Robbens S."/>
            <person name="Schmutz J."/>
            <person name="Toulza E."/>
            <person name="Wyss T."/>
            <person name="Zelensky A."/>
            <person name="Zhou K."/>
            <person name="Armbrust E.V."/>
            <person name="Bhattacharya D."/>
            <person name="Goodenough U.W."/>
            <person name="Van de Peer Y."/>
            <person name="Grigoriev I.V."/>
        </authorList>
    </citation>
    <scope>NUCLEOTIDE SEQUENCE [LARGE SCALE GENOMIC DNA]</scope>
    <source>
        <strain evidence="15">RCC299 / NOUM17</strain>
    </source>
</reference>
<dbReference type="KEGG" id="mis:MICPUN_96617"/>
<evidence type="ECO:0000256" key="4">
    <source>
        <dbReference type="ARBA" id="ARBA00022598"/>
    </source>
</evidence>
<dbReference type="SUPFAM" id="SSF52374">
    <property type="entry name" value="Nucleotidylyl transferase"/>
    <property type="match status" value="1"/>
</dbReference>
<dbReference type="RefSeq" id="XP_002504670.1">
    <property type="nucleotide sequence ID" value="XM_002504624.1"/>
</dbReference>
<dbReference type="InterPro" id="IPR024909">
    <property type="entry name" value="Cys-tRNA/MSH_ligase"/>
</dbReference>
<dbReference type="STRING" id="296587.C1ECM2"/>
<keyword evidence="5" id="KW-0479">Metal-binding</keyword>
<evidence type="ECO:0000313" key="15">
    <source>
        <dbReference type="Proteomes" id="UP000002009"/>
    </source>
</evidence>
<evidence type="ECO:0000256" key="11">
    <source>
        <dbReference type="ARBA" id="ARBA00031499"/>
    </source>
</evidence>
<dbReference type="Proteomes" id="UP000002009">
    <property type="component" value="Chromosome 9"/>
</dbReference>
<dbReference type="InParanoid" id="C1ECM2"/>
<keyword evidence="7" id="KW-0862">Zinc</keyword>
<keyword evidence="6" id="KW-0547">Nucleotide-binding</keyword>
<evidence type="ECO:0000256" key="7">
    <source>
        <dbReference type="ARBA" id="ARBA00022833"/>
    </source>
</evidence>
<comment type="cofactor">
    <cofactor evidence="1">
        <name>Zn(2+)</name>
        <dbReference type="ChEBI" id="CHEBI:29105"/>
    </cofactor>
</comment>
<proteinExistence type="inferred from homology"/>
<organism evidence="14 15">
    <name type="scientific">Micromonas commoda (strain RCC299 / NOUM17 / CCMP2709)</name>
    <name type="common">Picoplanktonic green alga</name>
    <dbReference type="NCBI Taxonomy" id="296587"/>
    <lineage>
        <taxon>Eukaryota</taxon>
        <taxon>Viridiplantae</taxon>
        <taxon>Chlorophyta</taxon>
        <taxon>Mamiellophyceae</taxon>
        <taxon>Mamiellales</taxon>
        <taxon>Mamiellaceae</taxon>
        <taxon>Micromonas</taxon>
    </lineage>
</organism>
<evidence type="ECO:0000256" key="9">
    <source>
        <dbReference type="ARBA" id="ARBA00022917"/>
    </source>
</evidence>
<dbReference type="EMBL" id="CP001329">
    <property type="protein sequence ID" value="ACO65928.1"/>
    <property type="molecule type" value="Genomic_DNA"/>
</dbReference>
<dbReference type="eggNOG" id="KOG2007">
    <property type="taxonomic scope" value="Eukaryota"/>
</dbReference>
<feature type="domain" description="Cysteinyl-tRNA ligase anticodon binding" evidence="13">
    <location>
        <begin position="470"/>
        <end position="514"/>
    </location>
</feature>
<dbReference type="OMA" id="CAYVVED"/>
<dbReference type="SUPFAM" id="SSF47323">
    <property type="entry name" value="Anticodon-binding domain of a subclass of class I aminoacyl-tRNA synthetases"/>
    <property type="match status" value="1"/>
</dbReference>
<dbReference type="Pfam" id="PF23493">
    <property type="entry name" value="CysS_C"/>
    <property type="match status" value="1"/>
</dbReference>
<dbReference type="Gene3D" id="1.20.120.1910">
    <property type="entry name" value="Cysteine-tRNA ligase, C-terminal anti-codon recognition domain"/>
    <property type="match status" value="1"/>
</dbReference>
<dbReference type="EC" id="6.1.1.16" evidence="3"/>
<dbReference type="AlphaFoldDB" id="C1ECM2"/>
<dbReference type="GO" id="GO:0005524">
    <property type="term" value="F:ATP binding"/>
    <property type="evidence" value="ECO:0007669"/>
    <property type="project" value="UniProtKB-KW"/>
</dbReference>
<dbReference type="GO" id="GO:0005737">
    <property type="term" value="C:cytoplasm"/>
    <property type="evidence" value="ECO:0007669"/>
    <property type="project" value="TreeGrafter"/>
</dbReference>
<keyword evidence="10" id="KW-0030">Aminoacyl-tRNA synthetase</keyword>
<evidence type="ECO:0000256" key="3">
    <source>
        <dbReference type="ARBA" id="ARBA00012832"/>
    </source>
</evidence>
<dbReference type="FunFam" id="3.40.50.620:FF:000009">
    <property type="entry name" value="Cysteine--tRNA ligase"/>
    <property type="match status" value="1"/>
</dbReference>
<dbReference type="PANTHER" id="PTHR10890">
    <property type="entry name" value="CYSTEINYL-TRNA SYNTHETASE"/>
    <property type="match status" value="1"/>
</dbReference>
<dbReference type="FunCoup" id="C1ECM2">
    <property type="interactions" value="1874"/>
</dbReference>
<keyword evidence="8" id="KW-0067">ATP-binding</keyword>
<keyword evidence="9" id="KW-0648">Protein biosynthesis</keyword>
<dbReference type="GO" id="GO:0006423">
    <property type="term" value="P:cysteinyl-tRNA aminoacylation"/>
    <property type="evidence" value="ECO:0007669"/>
    <property type="project" value="InterPro"/>
</dbReference>
<dbReference type="PANTHER" id="PTHR10890:SF25">
    <property type="entry name" value="CYSTEINE--TRNA LIGASE, CHLOROPLASTIC_MITOCHONDRIAL"/>
    <property type="match status" value="1"/>
</dbReference>
<evidence type="ECO:0000313" key="14">
    <source>
        <dbReference type="EMBL" id="ACO65928.1"/>
    </source>
</evidence>
<dbReference type="GO" id="GO:0004817">
    <property type="term" value="F:cysteine-tRNA ligase activity"/>
    <property type="evidence" value="ECO:0007669"/>
    <property type="project" value="UniProtKB-EC"/>
</dbReference>
<dbReference type="OrthoDB" id="438179at2759"/>
<evidence type="ECO:0000256" key="10">
    <source>
        <dbReference type="ARBA" id="ARBA00023146"/>
    </source>
</evidence>
<dbReference type="InterPro" id="IPR056411">
    <property type="entry name" value="CysS_C"/>
</dbReference>
<dbReference type="CDD" id="cd00672">
    <property type="entry name" value="CysRS_core"/>
    <property type="match status" value="1"/>
</dbReference>
<dbReference type="Gene3D" id="3.40.50.620">
    <property type="entry name" value="HUPs"/>
    <property type="match status" value="1"/>
</dbReference>
<accession>C1ECM2</accession>
<evidence type="ECO:0000256" key="1">
    <source>
        <dbReference type="ARBA" id="ARBA00001947"/>
    </source>
</evidence>
<dbReference type="NCBIfam" id="TIGR00435">
    <property type="entry name" value="cysS"/>
    <property type="match status" value="1"/>
</dbReference>
<feature type="domain" description="tRNA synthetases class I catalytic" evidence="12">
    <location>
        <begin position="29"/>
        <end position="332"/>
    </location>
</feature>
<keyword evidence="15" id="KW-1185">Reference proteome</keyword>
<dbReference type="InterPro" id="IPR015803">
    <property type="entry name" value="Cys-tRNA-ligase"/>
</dbReference>
<evidence type="ECO:0000256" key="6">
    <source>
        <dbReference type="ARBA" id="ARBA00022741"/>
    </source>
</evidence>
<dbReference type="PRINTS" id="PR00983">
    <property type="entry name" value="TRNASYNTHCYS"/>
</dbReference>
<gene>
    <name evidence="14" type="ORF">MICPUN_96617</name>
</gene>
<dbReference type="InterPro" id="IPR009080">
    <property type="entry name" value="tRNAsynth_Ia_anticodon-bd"/>
</dbReference>